<evidence type="ECO:0008006" key="4">
    <source>
        <dbReference type="Google" id="ProtNLM"/>
    </source>
</evidence>
<dbReference type="OrthoDB" id="39297at2759"/>
<protein>
    <recommendedName>
        <fullName evidence="4">Thioredoxin domain-containing protein</fullName>
    </recommendedName>
</protein>
<feature type="signal peptide" evidence="1">
    <location>
        <begin position="1"/>
        <end position="19"/>
    </location>
</feature>
<keyword evidence="1" id="KW-0732">Signal</keyword>
<evidence type="ECO:0000256" key="1">
    <source>
        <dbReference type="SAM" id="SignalP"/>
    </source>
</evidence>
<dbReference type="Proteomes" id="UP000095751">
    <property type="component" value="Unassembled WGS sequence"/>
</dbReference>
<dbReference type="KEGG" id="fcy:FRACYDRAFT_239433"/>
<evidence type="ECO:0000313" key="2">
    <source>
        <dbReference type="EMBL" id="OEU16840.1"/>
    </source>
</evidence>
<keyword evidence="3" id="KW-1185">Reference proteome</keyword>
<proteinExistence type="predicted"/>
<reference evidence="2 3" key="1">
    <citation type="submission" date="2016-09" db="EMBL/GenBank/DDBJ databases">
        <title>Extensive genetic diversity and differential bi-allelic expression allows diatom success in the polar Southern Ocean.</title>
        <authorList>
            <consortium name="DOE Joint Genome Institute"/>
            <person name="Mock T."/>
            <person name="Otillar R.P."/>
            <person name="Strauss J."/>
            <person name="Dupont C."/>
            <person name="Frickenhaus S."/>
            <person name="Maumus F."/>
            <person name="Mcmullan M."/>
            <person name="Sanges R."/>
            <person name="Schmutz J."/>
            <person name="Toseland A."/>
            <person name="Valas R."/>
            <person name="Veluchamy A."/>
            <person name="Ward B.J."/>
            <person name="Allen A."/>
            <person name="Barry K."/>
            <person name="Falciatore A."/>
            <person name="Ferrante M."/>
            <person name="Fortunato A.E."/>
            <person name="Gloeckner G."/>
            <person name="Gruber A."/>
            <person name="Hipkin R."/>
            <person name="Janech M."/>
            <person name="Kroth P."/>
            <person name="Leese F."/>
            <person name="Lindquist E."/>
            <person name="Lyon B.R."/>
            <person name="Martin J."/>
            <person name="Mayer C."/>
            <person name="Parker M."/>
            <person name="Quesneville H."/>
            <person name="Raymond J."/>
            <person name="Uhlig C."/>
            <person name="Valentin K.U."/>
            <person name="Worden A.Z."/>
            <person name="Armbrust E.V."/>
            <person name="Bowler C."/>
            <person name="Green B."/>
            <person name="Moulton V."/>
            <person name="Van Oosterhout C."/>
            <person name="Grigoriev I."/>
        </authorList>
    </citation>
    <scope>NUCLEOTIDE SEQUENCE [LARGE SCALE GENOMIC DNA]</scope>
    <source>
        <strain evidence="2 3">CCMP1102</strain>
    </source>
</reference>
<dbReference type="InParanoid" id="A0A1E7FFA0"/>
<dbReference type="AlphaFoldDB" id="A0A1E7FFA0"/>
<organism evidence="2 3">
    <name type="scientific">Fragilariopsis cylindrus CCMP1102</name>
    <dbReference type="NCBI Taxonomy" id="635003"/>
    <lineage>
        <taxon>Eukaryota</taxon>
        <taxon>Sar</taxon>
        <taxon>Stramenopiles</taxon>
        <taxon>Ochrophyta</taxon>
        <taxon>Bacillariophyta</taxon>
        <taxon>Bacillariophyceae</taxon>
        <taxon>Bacillariophycidae</taxon>
        <taxon>Bacillariales</taxon>
        <taxon>Bacillariaceae</taxon>
        <taxon>Fragilariopsis</taxon>
    </lineage>
</organism>
<dbReference type="EMBL" id="KV784358">
    <property type="protein sequence ID" value="OEU16840.1"/>
    <property type="molecule type" value="Genomic_DNA"/>
</dbReference>
<evidence type="ECO:0000313" key="3">
    <source>
        <dbReference type="Proteomes" id="UP000095751"/>
    </source>
</evidence>
<accession>A0A1E7FFA0</accession>
<sequence>MRILLRFVISVISLTVVAAGIYSDDHWTFSTKLTTDNYAETIQNQIDMGKTVFVRFIASEAPAWDAVTKIFEGSTDVAFMDVDLSQESIREGPNGEPWNPGAGGWPTVRYFNKETGIAGGAYVKKTTEAMCTELGDEERMTDMIEEYGNTSTCAVDTEKGCNDKEIGYIGKMKSKSNVELTSQLDRLEAMEGSSMTPELLNWLKKRKKILKQLVVASSAGGAEDEL</sequence>
<feature type="chain" id="PRO_5009193013" description="Thioredoxin domain-containing protein" evidence="1">
    <location>
        <begin position="20"/>
        <end position="226"/>
    </location>
</feature>
<gene>
    <name evidence="2" type="ORF">FRACYDRAFT_239433</name>
</gene>
<name>A0A1E7FFA0_9STRA</name>